<feature type="transmembrane region" description="Helical" evidence="7">
    <location>
        <begin position="269"/>
        <end position="286"/>
    </location>
</feature>
<dbReference type="PANTHER" id="PTHR43124:SF3">
    <property type="entry name" value="CHLORAMPHENICOL EFFLUX PUMP RV0191"/>
    <property type="match status" value="1"/>
</dbReference>
<feature type="transmembrane region" description="Helical" evidence="7">
    <location>
        <begin position="37"/>
        <end position="59"/>
    </location>
</feature>
<dbReference type="Gene3D" id="1.20.1250.20">
    <property type="entry name" value="MFS general substrate transporter like domains"/>
    <property type="match status" value="1"/>
</dbReference>
<accession>A0A1I2G194</accession>
<dbReference type="Pfam" id="PF07690">
    <property type="entry name" value="MFS_1"/>
    <property type="match status" value="1"/>
</dbReference>
<feature type="transmembrane region" description="Helical" evidence="7">
    <location>
        <begin position="134"/>
        <end position="153"/>
    </location>
</feature>
<dbReference type="AlphaFoldDB" id="A0A1I2G194"/>
<feature type="transmembrane region" description="Helical" evidence="7">
    <location>
        <begin position="159"/>
        <end position="182"/>
    </location>
</feature>
<evidence type="ECO:0000256" key="3">
    <source>
        <dbReference type="ARBA" id="ARBA00022475"/>
    </source>
</evidence>
<organism evidence="9 10">
    <name type="scientific">Paenibacillus algorifonticola</name>
    <dbReference type="NCBI Taxonomy" id="684063"/>
    <lineage>
        <taxon>Bacteria</taxon>
        <taxon>Bacillati</taxon>
        <taxon>Bacillota</taxon>
        <taxon>Bacilli</taxon>
        <taxon>Bacillales</taxon>
        <taxon>Paenibacillaceae</taxon>
        <taxon>Paenibacillus</taxon>
    </lineage>
</organism>
<evidence type="ECO:0000259" key="8">
    <source>
        <dbReference type="PROSITE" id="PS50850"/>
    </source>
</evidence>
<dbReference type="OrthoDB" id="199773at2"/>
<keyword evidence="3" id="KW-1003">Cell membrane</keyword>
<dbReference type="Proteomes" id="UP000183410">
    <property type="component" value="Unassembled WGS sequence"/>
</dbReference>
<evidence type="ECO:0000313" key="9">
    <source>
        <dbReference type="EMBL" id="SFF10898.1"/>
    </source>
</evidence>
<feature type="transmembrane region" description="Helical" evidence="7">
    <location>
        <begin position="203"/>
        <end position="224"/>
    </location>
</feature>
<dbReference type="RefSeq" id="WP_046232996.1">
    <property type="nucleotide sequence ID" value="NZ_FONN01000014.1"/>
</dbReference>
<feature type="transmembrane region" description="Helical" evidence="7">
    <location>
        <begin position="71"/>
        <end position="90"/>
    </location>
</feature>
<reference evidence="10" key="1">
    <citation type="submission" date="2016-10" db="EMBL/GenBank/DDBJ databases">
        <authorList>
            <person name="Varghese N."/>
            <person name="Submissions S."/>
        </authorList>
    </citation>
    <scope>NUCLEOTIDE SEQUENCE [LARGE SCALE GENOMIC DNA]</scope>
    <source>
        <strain evidence="10">CGMCC 1.10223</strain>
    </source>
</reference>
<dbReference type="GO" id="GO:0005886">
    <property type="term" value="C:plasma membrane"/>
    <property type="evidence" value="ECO:0007669"/>
    <property type="project" value="UniProtKB-SubCell"/>
</dbReference>
<evidence type="ECO:0000256" key="2">
    <source>
        <dbReference type="ARBA" id="ARBA00022448"/>
    </source>
</evidence>
<feature type="transmembrane region" description="Helical" evidence="7">
    <location>
        <begin position="327"/>
        <end position="349"/>
    </location>
</feature>
<dbReference type="CDD" id="cd17324">
    <property type="entry name" value="MFS_NepI_like"/>
    <property type="match status" value="1"/>
</dbReference>
<keyword evidence="10" id="KW-1185">Reference proteome</keyword>
<feature type="transmembrane region" description="Helical" evidence="7">
    <location>
        <begin position="236"/>
        <end position="257"/>
    </location>
</feature>
<keyword evidence="5 7" id="KW-1133">Transmembrane helix</keyword>
<sequence length="395" mass="42798">MNRISPLFFIALGIFGIINTELGVVGILPMVMEKYNVTAGLAGMLVSSFALIIALFGPWMTLLLSRLNRKTTLIGILIIFAASNLMSVFAPNFYMLMALRMIPAFFHPVYFSIAFVLATELSVKEEAAKASAKVFLGVSMGMVLGIPLTSYIANQFSLGTSFLFSTLVNVIACVGIGVMVPAMSGKEKTSFGRQLAILRKPALWLNSGAACFIFAAMFSVYSYFAEYLGQRSDMSGKLISVMLVIFGISGVAGNWYAGKLLSHRMLKTVLLYPIALGICYLLLYYVETPLILISGIIIVWGAVHTSGLIVSQIWLTSEASEAPEFANSLYVSFSNLGVTMGAAIGGWFISRLGVGEVVWSGLLFVVLSLLCIVVKIMYFGLNAKPNVKSMVTEED</sequence>
<dbReference type="EMBL" id="FONN01000014">
    <property type="protein sequence ID" value="SFF10898.1"/>
    <property type="molecule type" value="Genomic_DNA"/>
</dbReference>
<dbReference type="InterPro" id="IPR050189">
    <property type="entry name" value="MFS_Efflux_Transporters"/>
</dbReference>
<feature type="transmembrane region" description="Helical" evidence="7">
    <location>
        <begin position="7"/>
        <end position="31"/>
    </location>
</feature>
<feature type="transmembrane region" description="Helical" evidence="7">
    <location>
        <begin position="292"/>
        <end position="315"/>
    </location>
</feature>
<keyword evidence="2" id="KW-0813">Transport</keyword>
<protein>
    <submittedName>
        <fullName evidence="9">Predicted arabinose efflux permease, MFS family</fullName>
    </submittedName>
</protein>
<evidence type="ECO:0000256" key="7">
    <source>
        <dbReference type="SAM" id="Phobius"/>
    </source>
</evidence>
<evidence type="ECO:0000256" key="1">
    <source>
        <dbReference type="ARBA" id="ARBA00004651"/>
    </source>
</evidence>
<dbReference type="PROSITE" id="PS50850">
    <property type="entry name" value="MFS"/>
    <property type="match status" value="1"/>
</dbReference>
<dbReference type="InterPro" id="IPR020846">
    <property type="entry name" value="MFS_dom"/>
</dbReference>
<dbReference type="GO" id="GO:0022857">
    <property type="term" value="F:transmembrane transporter activity"/>
    <property type="evidence" value="ECO:0007669"/>
    <property type="project" value="InterPro"/>
</dbReference>
<dbReference type="InterPro" id="IPR036259">
    <property type="entry name" value="MFS_trans_sf"/>
</dbReference>
<evidence type="ECO:0000256" key="4">
    <source>
        <dbReference type="ARBA" id="ARBA00022692"/>
    </source>
</evidence>
<feature type="transmembrane region" description="Helical" evidence="7">
    <location>
        <begin position="102"/>
        <end position="122"/>
    </location>
</feature>
<feature type="transmembrane region" description="Helical" evidence="7">
    <location>
        <begin position="361"/>
        <end position="381"/>
    </location>
</feature>
<comment type="subcellular location">
    <subcellularLocation>
        <location evidence="1">Cell membrane</location>
        <topology evidence="1">Multi-pass membrane protein</topology>
    </subcellularLocation>
</comment>
<dbReference type="PANTHER" id="PTHR43124">
    <property type="entry name" value="PURINE EFFLUX PUMP PBUE"/>
    <property type="match status" value="1"/>
</dbReference>
<evidence type="ECO:0000313" key="10">
    <source>
        <dbReference type="Proteomes" id="UP000183410"/>
    </source>
</evidence>
<name>A0A1I2G194_9BACL</name>
<keyword evidence="6 7" id="KW-0472">Membrane</keyword>
<proteinExistence type="predicted"/>
<feature type="domain" description="Major facilitator superfamily (MFS) profile" evidence="8">
    <location>
        <begin position="6"/>
        <end position="386"/>
    </location>
</feature>
<dbReference type="InterPro" id="IPR011701">
    <property type="entry name" value="MFS"/>
</dbReference>
<keyword evidence="4 7" id="KW-0812">Transmembrane</keyword>
<gene>
    <name evidence="9" type="ORF">SAMN04487969_11447</name>
</gene>
<evidence type="ECO:0000256" key="5">
    <source>
        <dbReference type="ARBA" id="ARBA00022989"/>
    </source>
</evidence>
<dbReference type="SUPFAM" id="SSF103473">
    <property type="entry name" value="MFS general substrate transporter"/>
    <property type="match status" value="1"/>
</dbReference>
<evidence type="ECO:0000256" key="6">
    <source>
        <dbReference type="ARBA" id="ARBA00023136"/>
    </source>
</evidence>